<dbReference type="Pfam" id="PF19877">
    <property type="entry name" value="DUF6350"/>
    <property type="match status" value="1"/>
</dbReference>
<organism evidence="2 3">
    <name type="scientific">Glutamicibacter bergerei</name>
    <dbReference type="NCBI Taxonomy" id="256702"/>
    <lineage>
        <taxon>Bacteria</taxon>
        <taxon>Bacillati</taxon>
        <taxon>Actinomycetota</taxon>
        <taxon>Actinomycetes</taxon>
        <taxon>Micrococcales</taxon>
        <taxon>Micrococcaceae</taxon>
        <taxon>Glutamicibacter</taxon>
    </lineage>
</organism>
<gene>
    <name evidence="2" type="ORF">ACFO7V_08420</name>
</gene>
<sequence>MSPLRVDSQRATPMVAPLKMMSREKKPMKAVMLRLRNGWPMPLALQGVFEIVQSIVFCMALLTVPLVAVYFSGGFLENSFETILQFGGLLWLLIHGVPLEVLNLGPEADPSAVSGILTLLPLGLSLLPFIFCWRAGRRIARASYTDQLWQGLAGAFITYGAIGTGVAFLASNSYAKANLISATFIPLIIAFVGLIFGARREAGSWGRLIGVDVAAHISRISPHRRWAGTYVWHVIVAGFIGYMAAVAISGILMSITVGLHWADVANIYQELRPGPIGSFALTLLQLGLIPNAVFWVLSWISGGGFSIGAGSTLSTLETTVGPLPSMPLFAALPSGEAGNQWLFLLLPVLAGIVAGWYFLRVGENHLEDWFARRIPFNILSLGVSTLCLAVFTGIAAGLVSLAGSWLSSGSLAIGRLTELGPHMWVTAGALALQIGLGTAIGYLVAPLFETDPVLEG</sequence>
<reference evidence="3" key="1">
    <citation type="journal article" date="2019" name="Int. J. Syst. Evol. Microbiol.">
        <title>The Global Catalogue of Microorganisms (GCM) 10K type strain sequencing project: providing services to taxonomists for standard genome sequencing and annotation.</title>
        <authorList>
            <consortium name="The Broad Institute Genomics Platform"/>
            <consortium name="The Broad Institute Genome Sequencing Center for Infectious Disease"/>
            <person name="Wu L."/>
            <person name="Ma J."/>
        </authorList>
    </citation>
    <scope>NUCLEOTIDE SEQUENCE [LARGE SCALE GENOMIC DNA]</scope>
    <source>
        <strain evidence="3">CGMCC 1.12849</strain>
    </source>
</reference>
<evidence type="ECO:0000256" key="1">
    <source>
        <dbReference type="SAM" id="Phobius"/>
    </source>
</evidence>
<dbReference type="InterPro" id="IPR045931">
    <property type="entry name" value="DUF6350"/>
</dbReference>
<dbReference type="Proteomes" id="UP001595884">
    <property type="component" value="Unassembled WGS sequence"/>
</dbReference>
<comment type="caution">
    <text evidence="2">The sequence shown here is derived from an EMBL/GenBank/DDBJ whole genome shotgun (WGS) entry which is preliminary data.</text>
</comment>
<feature type="transmembrane region" description="Helical" evidence="1">
    <location>
        <begin position="379"/>
        <end position="402"/>
    </location>
</feature>
<keyword evidence="1" id="KW-1133">Transmembrane helix</keyword>
<feature type="transmembrane region" description="Helical" evidence="1">
    <location>
        <begin position="230"/>
        <end position="256"/>
    </location>
</feature>
<evidence type="ECO:0000313" key="3">
    <source>
        <dbReference type="Proteomes" id="UP001595884"/>
    </source>
</evidence>
<dbReference type="EMBL" id="JBHSHE010000035">
    <property type="protein sequence ID" value="MFC4716162.1"/>
    <property type="molecule type" value="Genomic_DNA"/>
</dbReference>
<feature type="transmembrane region" description="Helical" evidence="1">
    <location>
        <begin position="276"/>
        <end position="297"/>
    </location>
</feature>
<feature type="transmembrane region" description="Helical" evidence="1">
    <location>
        <begin position="341"/>
        <end position="359"/>
    </location>
</feature>
<feature type="transmembrane region" description="Helical" evidence="1">
    <location>
        <begin position="148"/>
        <end position="171"/>
    </location>
</feature>
<evidence type="ECO:0000313" key="2">
    <source>
        <dbReference type="EMBL" id="MFC4716162.1"/>
    </source>
</evidence>
<accession>A0ABV9MJQ6</accession>
<name>A0ABV9MJQ6_9MICC</name>
<feature type="transmembrane region" description="Helical" evidence="1">
    <location>
        <begin position="51"/>
        <end position="71"/>
    </location>
</feature>
<feature type="transmembrane region" description="Helical" evidence="1">
    <location>
        <begin position="423"/>
        <end position="445"/>
    </location>
</feature>
<keyword evidence="1" id="KW-0812">Transmembrane</keyword>
<feature type="transmembrane region" description="Helical" evidence="1">
    <location>
        <begin position="83"/>
        <end position="104"/>
    </location>
</feature>
<keyword evidence="3" id="KW-1185">Reference proteome</keyword>
<feature type="transmembrane region" description="Helical" evidence="1">
    <location>
        <begin position="177"/>
        <end position="198"/>
    </location>
</feature>
<keyword evidence="1" id="KW-0472">Membrane</keyword>
<dbReference type="RefSeq" id="WP_240520414.1">
    <property type="nucleotide sequence ID" value="NZ_BAAAVQ010000127.1"/>
</dbReference>
<protein>
    <submittedName>
        <fullName evidence="2">DUF6350 family protein</fullName>
    </submittedName>
</protein>
<feature type="transmembrane region" description="Helical" evidence="1">
    <location>
        <begin position="116"/>
        <end position="136"/>
    </location>
</feature>
<proteinExistence type="predicted"/>